<comment type="similarity">
    <text evidence="2 14 15">Belongs to the TonB-dependent receptor family.</text>
</comment>
<dbReference type="GO" id="GO:0009279">
    <property type="term" value="C:cell outer membrane"/>
    <property type="evidence" value="ECO:0007669"/>
    <property type="project" value="UniProtKB-SubCell"/>
</dbReference>
<keyword evidence="8" id="KW-0408">Iron</keyword>
<dbReference type="GO" id="GO:0015344">
    <property type="term" value="F:siderophore uptake transmembrane transporter activity"/>
    <property type="evidence" value="ECO:0007669"/>
    <property type="project" value="TreeGrafter"/>
</dbReference>
<reference evidence="19 20" key="1">
    <citation type="submission" date="2017-03" db="EMBL/GenBank/DDBJ databases">
        <authorList>
            <person name="Afonso C.L."/>
            <person name="Miller P.J."/>
            <person name="Scott M.A."/>
            <person name="Spackman E."/>
            <person name="Goraichik I."/>
            <person name="Dimitrov K.M."/>
            <person name="Suarez D.L."/>
            <person name="Swayne D.E."/>
        </authorList>
    </citation>
    <scope>NUCLEOTIDE SEQUENCE [LARGE SCALE GENOMIC DNA]</scope>
    <source>
        <strain evidence="19 20">CECT 7971</strain>
    </source>
</reference>
<keyword evidence="4 14" id="KW-1134">Transmembrane beta strand</keyword>
<dbReference type="NCBIfam" id="TIGR01783">
    <property type="entry name" value="TonB-siderophor"/>
    <property type="match status" value="1"/>
</dbReference>
<dbReference type="AlphaFoldDB" id="A0A1Y5S667"/>
<dbReference type="Pfam" id="PF00593">
    <property type="entry name" value="TonB_dep_Rec_b-barrel"/>
    <property type="match status" value="1"/>
</dbReference>
<evidence type="ECO:0000313" key="19">
    <source>
        <dbReference type="EMBL" id="SLN32892.1"/>
    </source>
</evidence>
<dbReference type="CDD" id="cd01347">
    <property type="entry name" value="ligand_gated_channel"/>
    <property type="match status" value="1"/>
</dbReference>
<feature type="signal peptide" evidence="16">
    <location>
        <begin position="1"/>
        <end position="33"/>
    </location>
</feature>
<dbReference type="GO" id="GO:0038023">
    <property type="term" value="F:signaling receptor activity"/>
    <property type="evidence" value="ECO:0007669"/>
    <property type="project" value="InterPro"/>
</dbReference>
<dbReference type="SUPFAM" id="SSF56935">
    <property type="entry name" value="Porins"/>
    <property type="match status" value="1"/>
</dbReference>
<keyword evidence="7 16" id="KW-0732">Signal</keyword>
<dbReference type="PANTHER" id="PTHR32552">
    <property type="entry name" value="FERRICHROME IRON RECEPTOR-RELATED"/>
    <property type="match status" value="1"/>
</dbReference>
<feature type="domain" description="TonB-dependent receptor plug" evidence="18">
    <location>
        <begin position="74"/>
        <end position="173"/>
    </location>
</feature>
<evidence type="ECO:0000256" key="2">
    <source>
        <dbReference type="ARBA" id="ARBA00009810"/>
    </source>
</evidence>
<keyword evidence="11 14" id="KW-0472">Membrane</keyword>
<feature type="domain" description="TonB-dependent receptor-like beta-barrel" evidence="17">
    <location>
        <begin position="246"/>
        <end position="683"/>
    </location>
</feature>
<evidence type="ECO:0000256" key="13">
    <source>
        <dbReference type="ARBA" id="ARBA00023237"/>
    </source>
</evidence>
<evidence type="ECO:0000256" key="8">
    <source>
        <dbReference type="ARBA" id="ARBA00023004"/>
    </source>
</evidence>
<keyword evidence="12 19" id="KW-0675">Receptor</keyword>
<evidence type="ECO:0000256" key="10">
    <source>
        <dbReference type="ARBA" id="ARBA00023077"/>
    </source>
</evidence>
<dbReference type="Proteomes" id="UP000193307">
    <property type="component" value="Unassembled WGS sequence"/>
</dbReference>
<gene>
    <name evidence="19" type="primary">fhuA_2</name>
    <name evidence="19" type="ORF">PAM7971_01353</name>
</gene>
<evidence type="ECO:0000256" key="7">
    <source>
        <dbReference type="ARBA" id="ARBA00022729"/>
    </source>
</evidence>
<keyword evidence="13 14" id="KW-0998">Cell outer membrane</keyword>
<evidence type="ECO:0000259" key="17">
    <source>
        <dbReference type="Pfam" id="PF00593"/>
    </source>
</evidence>
<keyword evidence="3 14" id="KW-0813">Transport</keyword>
<dbReference type="RefSeq" id="WP_170842168.1">
    <property type="nucleotide sequence ID" value="NZ_FNZV01000006.1"/>
</dbReference>
<keyword evidence="20" id="KW-1185">Reference proteome</keyword>
<keyword evidence="9" id="KW-0406">Ion transport</keyword>
<dbReference type="InterPro" id="IPR039426">
    <property type="entry name" value="TonB-dep_rcpt-like"/>
</dbReference>
<keyword evidence="6 14" id="KW-0812">Transmembrane</keyword>
<evidence type="ECO:0000256" key="11">
    <source>
        <dbReference type="ARBA" id="ARBA00023136"/>
    </source>
</evidence>
<evidence type="ECO:0000256" key="5">
    <source>
        <dbReference type="ARBA" id="ARBA00022496"/>
    </source>
</evidence>
<evidence type="ECO:0000256" key="14">
    <source>
        <dbReference type="PROSITE-ProRule" id="PRU01360"/>
    </source>
</evidence>
<name>A0A1Y5S667_9RHOB</name>
<evidence type="ECO:0000256" key="9">
    <source>
        <dbReference type="ARBA" id="ARBA00023065"/>
    </source>
</evidence>
<accession>A0A1Y5S667</accession>
<dbReference type="Pfam" id="PF07715">
    <property type="entry name" value="Plug"/>
    <property type="match status" value="1"/>
</dbReference>
<sequence length="713" mass="77337">MYRNSATTFRSKALQGVWLGLLASSALSGAAYAQDVIDLDAISVEGVVEEEGGQVEGYVASTSSAATVGALARSETPVSVSVVGSEQMEDQGAASVVEALRYTSGVFGEYRGTSNLRDEIVMRGFGDRSFVPKSLDGMALGSTATQLDPYYLERVEAVKGPNSVVSGQATPGGMIAMTSKRPTEDQGNELQVAIGSDNYQRVNGDFQGDLNADGSLSYRVVGSAWQKNLQGAFDQSRYVIAPSLKWEISPDTTLIVSGLYQDEPEAGQRGFTPKLGTLLPTNNGVWIDEDFQSYAPDYDYVERETQSLGYELEHKLANGWTLNHKLRWSEVDMEHSQLGLWSSSDDGSGNYPLYVFVDENNVKSLTGDVSLAGTIETGPLTHNVTLGVDTKHVEDTAAYARSGSVFTYNFADNTTPSVADIEAVELNAYTSASTTTSTQTGIYVQDQFALGQWGVLAGLRYDWAETSTSETYKSEALTGRLGLSYEFDNGVMTYLSYSTSFEPVNALDDDDNPSYDPTTARQWELGAKWASADNSLFVSAAIFDIRKENIVESRTEAGVTTTEQIGAVSSKGFELEAQGQVTDRLSVVGAYGYNKGEYETGSNKGNAFYAVPEETASLWLKYDVLEGLHTSVGARYVGTSWNNSSNDFQVPAYTLYDAGLSVDLGQFWSDASGVTAKLAVQNLTDERFVTSCVHNYCWLGEGRNWSASLTYEW</sequence>
<dbReference type="PROSITE" id="PS52016">
    <property type="entry name" value="TONB_DEPENDENT_REC_3"/>
    <property type="match status" value="1"/>
</dbReference>
<dbReference type="GO" id="GO:0015891">
    <property type="term" value="P:siderophore transport"/>
    <property type="evidence" value="ECO:0007669"/>
    <property type="project" value="InterPro"/>
</dbReference>
<evidence type="ECO:0000259" key="18">
    <source>
        <dbReference type="Pfam" id="PF07715"/>
    </source>
</evidence>
<evidence type="ECO:0000256" key="3">
    <source>
        <dbReference type="ARBA" id="ARBA00022448"/>
    </source>
</evidence>
<evidence type="ECO:0000256" key="4">
    <source>
        <dbReference type="ARBA" id="ARBA00022452"/>
    </source>
</evidence>
<dbReference type="InterPro" id="IPR000531">
    <property type="entry name" value="Beta-barrel_TonB"/>
</dbReference>
<dbReference type="InterPro" id="IPR036942">
    <property type="entry name" value="Beta-barrel_TonB_sf"/>
</dbReference>
<proteinExistence type="inferred from homology"/>
<dbReference type="Gene3D" id="2.40.170.20">
    <property type="entry name" value="TonB-dependent receptor, beta-barrel domain"/>
    <property type="match status" value="1"/>
</dbReference>
<dbReference type="InterPro" id="IPR012910">
    <property type="entry name" value="Plug_dom"/>
</dbReference>
<dbReference type="InterPro" id="IPR010105">
    <property type="entry name" value="TonB_sidphr_rcpt"/>
</dbReference>
<organism evidence="19 20">
    <name type="scientific">Pacificibacter marinus</name>
    <dbReference type="NCBI Taxonomy" id="658057"/>
    <lineage>
        <taxon>Bacteria</taxon>
        <taxon>Pseudomonadati</taxon>
        <taxon>Pseudomonadota</taxon>
        <taxon>Alphaproteobacteria</taxon>
        <taxon>Rhodobacterales</taxon>
        <taxon>Roseobacteraceae</taxon>
        <taxon>Pacificibacter</taxon>
    </lineage>
</organism>
<dbReference type="InterPro" id="IPR037066">
    <property type="entry name" value="Plug_dom_sf"/>
</dbReference>
<evidence type="ECO:0000313" key="20">
    <source>
        <dbReference type="Proteomes" id="UP000193307"/>
    </source>
</evidence>
<comment type="subcellular location">
    <subcellularLocation>
        <location evidence="1 14">Cell outer membrane</location>
        <topology evidence="1 14">Multi-pass membrane protein</topology>
    </subcellularLocation>
</comment>
<evidence type="ECO:0000256" key="15">
    <source>
        <dbReference type="RuleBase" id="RU003357"/>
    </source>
</evidence>
<evidence type="ECO:0000256" key="1">
    <source>
        <dbReference type="ARBA" id="ARBA00004571"/>
    </source>
</evidence>
<protein>
    <submittedName>
        <fullName evidence="19">Ferrichrome-iron receptor</fullName>
    </submittedName>
</protein>
<evidence type="ECO:0000256" key="12">
    <source>
        <dbReference type="ARBA" id="ARBA00023170"/>
    </source>
</evidence>
<keyword evidence="5" id="KW-0410">Iron transport</keyword>
<evidence type="ECO:0000256" key="16">
    <source>
        <dbReference type="SAM" id="SignalP"/>
    </source>
</evidence>
<dbReference type="Gene3D" id="2.170.130.10">
    <property type="entry name" value="TonB-dependent receptor, plug domain"/>
    <property type="match status" value="1"/>
</dbReference>
<keyword evidence="10 15" id="KW-0798">TonB box</keyword>
<feature type="chain" id="PRO_5010991225" evidence="16">
    <location>
        <begin position="34"/>
        <end position="713"/>
    </location>
</feature>
<dbReference type="EMBL" id="FWFW01000003">
    <property type="protein sequence ID" value="SLN32892.1"/>
    <property type="molecule type" value="Genomic_DNA"/>
</dbReference>
<dbReference type="PANTHER" id="PTHR32552:SF68">
    <property type="entry name" value="FERRICHROME OUTER MEMBRANE TRANSPORTER_PHAGE RECEPTOR"/>
    <property type="match status" value="1"/>
</dbReference>
<dbReference type="STRING" id="658057.SAMN04488032_106201"/>
<evidence type="ECO:0000256" key="6">
    <source>
        <dbReference type="ARBA" id="ARBA00022692"/>
    </source>
</evidence>